<dbReference type="CDD" id="cd16661">
    <property type="entry name" value="RING-Ubox1_NOSIP"/>
    <property type="match status" value="1"/>
</dbReference>
<dbReference type="Gene3D" id="3.30.40.10">
    <property type="entry name" value="Zinc/RING finger domain, C3HC4 (zinc finger)"/>
    <property type="match status" value="1"/>
</dbReference>
<reference evidence="8 9" key="1">
    <citation type="submission" date="2016-10" db="EMBL/GenBank/DDBJ databases">
        <authorList>
            <person name="Cai Z."/>
        </authorList>
    </citation>
    <scope>NUCLEOTIDE SEQUENCE [LARGE SCALE GENOMIC DNA]</scope>
</reference>
<sequence length="306" mass="33668">MGSEGLTYHERKALGFGTVKERVGKDSQGNYYDCCLTLQPAVDPVVTPDGYLYSREAILENLLQQKKAIKRKLAAYEAQQAEEQQKAAERAQVAHEAKLIAFDRQNHMGISGKTVKRIEDAIAAEAATMHDAKGVKAAVNIKENEEKMKQLRAFWVPSQAPEAKDLLAKPDSATYCPASSKKLRLKDCVAVKFTPVPEGESGRFMDPITKDTFTNTSRLVVIAPTGDVLLEETYKKCIKPDGHFKGKKVGEKDVIKLQGGGTGFAGRDGDRAQVKKHFHLGPGSGRADLRGQHQGPQSHFGLRFYN</sequence>
<dbReference type="Proteomes" id="UP000256970">
    <property type="component" value="Unassembled WGS sequence"/>
</dbReference>
<dbReference type="CDD" id="cd16662">
    <property type="entry name" value="RING-Ubox2_NOSIP"/>
    <property type="match status" value="1"/>
</dbReference>
<feature type="coiled-coil region" evidence="5">
    <location>
        <begin position="59"/>
        <end position="98"/>
    </location>
</feature>
<evidence type="ECO:0000256" key="5">
    <source>
        <dbReference type="SAM" id="Coils"/>
    </source>
</evidence>
<evidence type="ECO:0000313" key="8">
    <source>
        <dbReference type="EMBL" id="SZX71129.1"/>
    </source>
</evidence>
<evidence type="ECO:0000256" key="3">
    <source>
        <dbReference type="ARBA" id="ARBA00023242"/>
    </source>
</evidence>
<evidence type="ECO:0000256" key="1">
    <source>
        <dbReference type="ARBA" id="ARBA00004123"/>
    </source>
</evidence>
<dbReference type="PIRSF" id="PIRSF023577">
    <property type="entry name" value="ENOS_interacting"/>
    <property type="match status" value="1"/>
</dbReference>
<dbReference type="PANTHER" id="PTHR13063:SF10">
    <property type="entry name" value="NITRIC OXIDE SYNTHASE-INTERACTING PROTEIN"/>
    <property type="match status" value="1"/>
</dbReference>
<organism evidence="8 9">
    <name type="scientific">Tetradesmus obliquus</name>
    <name type="common">Green alga</name>
    <name type="synonym">Acutodesmus obliquus</name>
    <dbReference type="NCBI Taxonomy" id="3088"/>
    <lineage>
        <taxon>Eukaryota</taxon>
        <taxon>Viridiplantae</taxon>
        <taxon>Chlorophyta</taxon>
        <taxon>core chlorophytes</taxon>
        <taxon>Chlorophyceae</taxon>
        <taxon>CS clade</taxon>
        <taxon>Sphaeropleales</taxon>
        <taxon>Scenedesmaceae</taxon>
        <taxon>Tetradesmus</taxon>
    </lineage>
</organism>
<proteinExistence type="inferred from homology"/>
<evidence type="ECO:0000313" key="9">
    <source>
        <dbReference type="Proteomes" id="UP000256970"/>
    </source>
</evidence>
<dbReference type="InterPro" id="IPR013083">
    <property type="entry name" value="Znf_RING/FYVE/PHD"/>
</dbReference>
<dbReference type="AlphaFoldDB" id="A0A383W1W7"/>
<accession>A0A383W1W7</accession>
<protein>
    <recommendedName>
        <fullName evidence="7">Nitric oxide synthase-interacting protein zinc-finger domain-containing protein</fullName>
    </recommendedName>
</protein>
<feature type="region of interest" description="Disordered" evidence="6">
    <location>
        <begin position="282"/>
        <end position="306"/>
    </location>
</feature>
<evidence type="ECO:0000259" key="7">
    <source>
        <dbReference type="Pfam" id="PF15906"/>
    </source>
</evidence>
<evidence type="ECO:0000256" key="4">
    <source>
        <dbReference type="PIRNR" id="PIRNR023577"/>
    </source>
</evidence>
<dbReference type="InterPro" id="IPR031790">
    <property type="entry name" value="Znf-NOSIP"/>
</dbReference>
<evidence type="ECO:0000256" key="2">
    <source>
        <dbReference type="ARBA" id="ARBA00008126"/>
    </source>
</evidence>
<comment type="subcellular location">
    <subcellularLocation>
        <location evidence="1 4">Nucleus</location>
    </subcellularLocation>
</comment>
<dbReference type="SUPFAM" id="SSF57850">
    <property type="entry name" value="RING/U-box"/>
    <property type="match status" value="1"/>
</dbReference>
<dbReference type="STRING" id="3088.A0A383W1W7"/>
<comment type="similarity">
    <text evidence="2 4">Belongs to the NOSIP family.</text>
</comment>
<dbReference type="InterPro" id="IPR016818">
    <property type="entry name" value="NOSIP"/>
</dbReference>
<dbReference type="PANTHER" id="PTHR13063">
    <property type="entry name" value="ENOS INTERACTING PROTEIN"/>
    <property type="match status" value="1"/>
</dbReference>
<keyword evidence="5" id="KW-0175">Coiled coil</keyword>
<keyword evidence="9" id="KW-1185">Reference proteome</keyword>
<dbReference type="EMBL" id="FNXT01001027">
    <property type="protein sequence ID" value="SZX71129.1"/>
    <property type="molecule type" value="Genomic_DNA"/>
</dbReference>
<feature type="domain" description="Nitric oxide synthase-interacting protein zinc-finger" evidence="7">
    <location>
        <begin position="7"/>
        <end position="66"/>
    </location>
</feature>
<dbReference type="Pfam" id="PF15906">
    <property type="entry name" value="zf-NOSIP"/>
    <property type="match status" value="1"/>
</dbReference>
<keyword evidence="3 4" id="KW-0539">Nucleus</keyword>
<dbReference type="GO" id="GO:0061630">
    <property type="term" value="F:ubiquitin protein ligase activity"/>
    <property type="evidence" value="ECO:0007669"/>
    <property type="project" value="InterPro"/>
</dbReference>
<evidence type="ECO:0000256" key="6">
    <source>
        <dbReference type="SAM" id="MobiDB-lite"/>
    </source>
</evidence>
<name>A0A383W1W7_TETOB</name>
<dbReference type="GO" id="GO:0005634">
    <property type="term" value="C:nucleus"/>
    <property type="evidence" value="ECO:0007669"/>
    <property type="project" value="UniProtKB-SubCell"/>
</dbReference>
<gene>
    <name evidence="8" type="ORF">BQ4739_LOCUS11263</name>
</gene>